<dbReference type="InterPro" id="IPR013216">
    <property type="entry name" value="Methyltransf_11"/>
</dbReference>
<evidence type="ECO:0000313" key="3">
    <source>
        <dbReference type="Proteomes" id="UP000307956"/>
    </source>
</evidence>
<dbReference type="Proteomes" id="UP000307956">
    <property type="component" value="Unassembled WGS sequence"/>
</dbReference>
<evidence type="ECO:0000259" key="1">
    <source>
        <dbReference type="Pfam" id="PF08241"/>
    </source>
</evidence>
<name>A0A4S4A7T7_9RHOO</name>
<keyword evidence="3" id="KW-1185">Reference proteome</keyword>
<reference evidence="2 3" key="1">
    <citation type="submission" date="2019-04" db="EMBL/GenBank/DDBJ databases">
        <title>Azoarcus rhizosphaerae sp. nov. isolated from rhizosphere of Ficus religiosa.</title>
        <authorList>
            <person name="Lin S.-Y."/>
            <person name="Hameed A."/>
            <person name="Hsu Y.-H."/>
            <person name="Young C.-C."/>
        </authorList>
    </citation>
    <scope>NUCLEOTIDE SEQUENCE [LARGE SCALE GENOMIC DNA]</scope>
    <source>
        <strain evidence="2 3">CC-YHH848</strain>
    </source>
</reference>
<organism evidence="2 3">
    <name type="scientific">Pseudothauera rhizosphaerae</name>
    <dbReference type="NCBI Taxonomy" id="2565932"/>
    <lineage>
        <taxon>Bacteria</taxon>
        <taxon>Pseudomonadati</taxon>
        <taxon>Pseudomonadota</taxon>
        <taxon>Betaproteobacteria</taxon>
        <taxon>Rhodocyclales</taxon>
        <taxon>Zoogloeaceae</taxon>
        <taxon>Pseudothauera</taxon>
    </lineage>
</organism>
<comment type="caution">
    <text evidence="2">The sequence shown here is derived from an EMBL/GenBank/DDBJ whole genome shotgun (WGS) entry which is preliminary data.</text>
</comment>
<dbReference type="GO" id="GO:0032259">
    <property type="term" value="P:methylation"/>
    <property type="evidence" value="ECO:0007669"/>
    <property type="project" value="UniProtKB-KW"/>
</dbReference>
<dbReference type="AlphaFoldDB" id="A0A4S4A7T7"/>
<dbReference type="OrthoDB" id="529208at2"/>
<proteinExistence type="predicted"/>
<dbReference type="PANTHER" id="PTHR43591">
    <property type="entry name" value="METHYLTRANSFERASE"/>
    <property type="match status" value="1"/>
</dbReference>
<protein>
    <submittedName>
        <fullName evidence="2">Methyltransferase domain-containing protein</fullName>
    </submittedName>
</protein>
<gene>
    <name evidence="2" type="ORF">E6O51_21455</name>
</gene>
<dbReference type="RefSeq" id="WP_136387077.1">
    <property type="nucleotide sequence ID" value="NZ_SSOD01000029.1"/>
</dbReference>
<keyword evidence="2" id="KW-0489">Methyltransferase</keyword>
<dbReference type="CDD" id="cd02440">
    <property type="entry name" value="AdoMet_MTases"/>
    <property type="match status" value="1"/>
</dbReference>
<dbReference type="GO" id="GO:0008757">
    <property type="term" value="F:S-adenosylmethionine-dependent methyltransferase activity"/>
    <property type="evidence" value="ECO:0007669"/>
    <property type="project" value="InterPro"/>
</dbReference>
<dbReference type="Gene3D" id="3.40.50.150">
    <property type="entry name" value="Vaccinia Virus protein VP39"/>
    <property type="match status" value="1"/>
</dbReference>
<accession>A0A4S4A7T7</accession>
<keyword evidence="2" id="KW-0808">Transferase</keyword>
<evidence type="ECO:0000313" key="2">
    <source>
        <dbReference type="EMBL" id="THF54789.1"/>
    </source>
</evidence>
<feature type="domain" description="Methyltransferase type 11" evidence="1">
    <location>
        <begin position="54"/>
        <end position="152"/>
    </location>
</feature>
<dbReference type="PANTHER" id="PTHR43591:SF24">
    <property type="entry name" value="2-METHOXY-6-POLYPRENYL-1,4-BENZOQUINOL METHYLASE, MITOCHONDRIAL"/>
    <property type="match status" value="1"/>
</dbReference>
<sequence length="280" mass="29818">MSDTPAFDARRFKTLERKGFNRIAAAYADGAHLREELGRALLDAAALAPGQRVLDLASGPCLLAREAAARVAPGGWVLASDIAEGMLAEGARRAVADGCTVLACAAADAEHLCLPDAAFDHVLAGLALFMFPHPDRALAEMRRVLRPGGRLALSVWGRAEEVPLIARAQDCIARLLPAPRVARPSVFRYGDPALLRAALADAGFRDIRIEPCRFECRFDDGAAYWDAFLSLAGGAAEALAQLPATMQQRLRAEVALELEVHRSGDGYTVEAVALIASANP</sequence>
<dbReference type="Pfam" id="PF08241">
    <property type="entry name" value="Methyltransf_11"/>
    <property type="match status" value="1"/>
</dbReference>
<dbReference type="EMBL" id="SSOD01000029">
    <property type="protein sequence ID" value="THF54789.1"/>
    <property type="molecule type" value="Genomic_DNA"/>
</dbReference>
<dbReference type="SUPFAM" id="SSF53335">
    <property type="entry name" value="S-adenosyl-L-methionine-dependent methyltransferases"/>
    <property type="match status" value="1"/>
</dbReference>
<dbReference type="InterPro" id="IPR029063">
    <property type="entry name" value="SAM-dependent_MTases_sf"/>
</dbReference>